<dbReference type="EMBL" id="JACHLI010000018">
    <property type="protein sequence ID" value="MBB4865344.1"/>
    <property type="molecule type" value="Genomic_DNA"/>
</dbReference>
<comment type="caution">
    <text evidence="1">The sequence shown here is derived from an EMBL/GenBank/DDBJ whole genome shotgun (WGS) entry which is preliminary data.</text>
</comment>
<gene>
    <name evidence="1" type="ORF">HNP46_004225</name>
</gene>
<organism evidence="1 2">
    <name type="scientific">Pseudomonas nitroreducens</name>
    <dbReference type="NCBI Taxonomy" id="46680"/>
    <lineage>
        <taxon>Bacteria</taxon>
        <taxon>Pseudomonadati</taxon>
        <taxon>Pseudomonadota</taxon>
        <taxon>Gammaproteobacteria</taxon>
        <taxon>Pseudomonadales</taxon>
        <taxon>Pseudomonadaceae</taxon>
        <taxon>Pseudomonas</taxon>
    </lineage>
</organism>
<proteinExistence type="predicted"/>
<accession>A0A7W7KN23</accession>
<dbReference type="Proteomes" id="UP000566995">
    <property type="component" value="Unassembled WGS sequence"/>
</dbReference>
<name>A0A7W7KN23_PSENT</name>
<dbReference type="RefSeq" id="WP_184592728.1">
    <property type="nucleotide sequence ID" value="NZ_JACHLI010000018.1"/>
</dbReference>
<evidence type="ECO:0000313" key="1">
    <source>
        <dbReference type="EMBL" id="MBB4865344.1"/>
    </source>
</evidence>
<dbReference type="AlphaFoldDB" id="A0A7W7KN23"/>
<protein>
    <submittedName>
        <fullName evidence="1">Uncharacterized protein</fullName>
    </submittedName>
</protein>
<sequence>MVARLAAGRVEAYTAAQFLNQQAAEGSNFHTLLASIEDEKLRVKALAEKANASIRMPVRWTSAQKIDLARRDRLDPSHDEKYNTVTHILVLDELRDGRFYRPAKSLLCTSPQANNGKYWTGDFQVHGSSIEGQYVRKVTCVTCLRAAEKWAELEHPVDPVVVLE</sequence>
<evidence type="ECO:0000313" key="2">
    <source>
        <dbReference type="Proteomes" id="UP000566995"/>
    </source>
</evidence>
<reference evidence="1 2" key="1">
    <citation type="submission" date="2020-08" db="EMBL/GenBank/DDBJ databases">
        <title>Functional genomics of gut bacteria from endangered species of beetles.</title>
        <authorList>
            <person name="Carlos-Shanley C."/>
        </authorList>
    </citation>
    <scope>NUCLEOTIDE SEQUENCE [LARGE SCALE GENOMIC DNA]</scope>
    <source>
        <strain evidence="1 2">S00179</strain>
    </source>
</reference>